<evidence type="ECO:0000313" key="2">
    <source>
        <dbReference type="Proteomes" id="UP000298493"/>
    </source>
</evidence>
<protein>
    <submittedName>
        <fullName evidence="1">Uncharacterized protein</fullName>
    </submittedName>
</protein>
<accession>A0A4Z1PXG4</accession>
<dbReference type="EMBL" id="SNSC02000001">
    <property type="protein sequence ID" value="TID27892.1"/>
    <property type="molecule type" value="Genomic_DNA"/>
</dbReference>
<dbReference type="AlphaFoldDB" id="A0A4Z1PXG4"/>
<dbReference type="Proteomes" id="UP000298493">
    <property type="component" value="Unassembled WGS sequence"/>
</dbReference>
<reference evidence="1 2" key="1">
    <citation type="submission" date="2019-04" db="EMBL/GenBank/DDBJ databases">
        <title>High contiguity whole genome sequence and gene annotation resource for two Venturia nashicola isolates.</title>
        <authorList>
            <person name="Prokchorchik M."/>
            <person name="Won K."/>
            <person name="Lee Y."/>
            <person name="Choi E.D."/>
            <person name="Segonzac C."/>
            <person name="Sohn K.H."/>
        </authorList>
    </citation>
    <scope>NUCLEOTIDE SEQUENCE [LARGE SCALE GENOMIC DNA]</scope>
    <source>
        <strain evidence="1 2">PRI2</strain>
    </source>
</reference>
<evidence type="ECO:0000313" key="1">
    <source>
        <dbReference type="EMBL" id="TID27892.1"/>
    </source>
</evidence>
<gene>
    <name evidence="1" type="ORF">E6O75_ATG00659</name>
</gene>
<proteinExistence type="predicted"/>
<organism evidence="1 2">
    <name type="scientific">Venturia nashicola</name>
    <dbReference type="NCBI Taxonomy" id="86259"/>
    <lineage>
        <taxon>Eukaryota</taxon>
        <taxon>Fungi</taxon>
        <taxon>Dikarya</taxon>
        <taxon>Ascomycota</taxon>
        <taxon>Pezizomycotina</taxon>
        <taxon>Dothideomycetes</taxon>
        <taxon>Pleosporomycetidae</taxon>
        <taxon>Venturiales</taxon>
        <taxon>Venturiaceae</taxon>
        <taxon>Venturia</taxon>
    </lineage>
</organism>
<keyword evidence="2" id="KW-1185">Reference proteome</keyword>
<comment type="caution">
    <text evidence="1">The sequence shown here is derived from an EMBL/GenBank/DDBJ whole genome shotgun (WGS) entry which is preliminary data.</text>
</comment>
<name>A0A4Z1PXG4_9PEZI</name>
<sequence length="117" mass="13201">MSTLGNESQVYQRPIYKDGVSINLLSSCQDFFKVDLENGMKFINEEEMGAGVLMMQVCMRDHLVVPREVERGLPYLISSAYVIHPSANPDFSPPKHWLSQPREAHHALFPPNTPATT</sequence>